<feature type="transmembrane region" description="Helical" evidence="5">
    <location>
        <begin position="7"/>
        <end position="29"/>
    </location>
</feature>
<keyword evidence="4 5" id="KW-0472">Membrane</keyword>
<sequence>MISKRNSLVILISILVLLFTYIGINQLIFREDFELNLLNSPLLPIPETGIFLLSWFIPILELLAVFLLLWSRTYLLGLYLGIFLFIMYTSYSLGILYFASYIPCSCGGMLKFLSWKQQLWVSLGGLMIAILTFYFNKTVKKV</sequence>
<name>A0A2W7I9B7_9FLAO</name>
<evidence type="ECO:0000313" key="8">
    <source>
        <dbReference type="Proteomes" id="UP000249542"/>
    </source>
</evidence>
<evidence type="ECO:0000259" key="6">
    <source>
        <dbReference type="Pfam" id="PF07291"/>
    </source>
</evidence>
<accession>A0A2W7I9B7</accession>
<dbReference type="RefSeq" id="WP_394340389.1">
    <property type="nucleotide sequence ID" value="NZ_QKYV01000002.1"/>
</dbReference>
<keyword evidence="8" id="KW-1185">Reference proteome</keyword>
<dbReference type="EMBL" id="QKYV01000002">
    <property type="protein sequence ID" value="PZW42728.1"/>
    <property type="molecule type" value="Genomic_DNA"/>
</dbReference>
<feature type="domain" description="Methylamine utilisation protein MauE" evidence="6">
    <location>
        <begin position="8"/>
        <end position="134"/>
    </location>
</feature>
<feature type="transmembrane region" description="Helical" evidence="5">
    <location>
        <begin position="119"/>
        <end position="136"/>
    </location>
</feature>
<evidence type="ECO:0000313" key="7">
    <source>
        <dbReference type="EMBL" id="PZW42728.1"/>
    </source>
</evidence>
<dbReference type="InterPro" id="IPR009908">
    <property type="entry name" value="Methylamine_util_MauE"/>
</dbReference>
<protein>
    <recommendedName>
        <fullName evidence="6">Methylamine utilisation protein MauE domain-containing protein</fullName>
    </recommendedName>
</protein>
<keyword evidence="2 5" id="KW-0812">Transmembrane</keyword>
<organism evidence="7 8">
    <name type="scientific">Mesonia algae</name>
    <dbReference type="NCBI Taxonomy" id="213248"/>
    <lineage>
        <taxon>Bacteria</taxon>
        <taxon>Pseudomonadati</taxon>
        <taxon>Bacteroidota</taxon>
        <taxon>Flavobacteriia</taxon>
        <taxon>Flavobacteriales</taxon>
        <taxon>Flavobacteriaceae</taxon>
        <taxon>Mesonia</taxon>
    </lineage>
</organism>
<keyword evidence="3 5" id="KW-1133">Transmembrane helix</keyword>
<feature type="transmembrane region" description="Helical" evidence="5">
    <location>
        <begin position="49"/>
        <end position="70"/>
    </location>
</feature>
<reference evidence="7 8" key="1">
    <citation type="submission" date="2018-06" db="EMBL/GenBank/DDBJ databases">
        <title>Genomic Encyclopedia of Archaeal and Bacterial Type Strains, Phase II (KMG-II): from individual species to whole genera.</title>
        <authorList>
            <person name="Goeker M."/>
        </authorList>
    </citation>
    <scope>NUCLEOTIDE SEQUENCE [LARGE SCALE GENOMIC DNA]</scope>
    <source>
        <strain evidence="7 8">DSM 15361</strain>
    </source>
</reference>
<feature type="transmembrane region" description="Helical" evidence="5">
    <location>
        <begin position="77"/>
        <end position="99"/>
    </location>
</feature>
<evidence type="ECO:0000256" key="4">
    <source>
        <dbReference type="ARBA" id="ARBA00023136"/>
    </source>
</evidence>
<evidence type="ECO:0000256" key="1">
    <source>
        <dbReference type="ARBA" id="ARBA00004141"/>
    </source>
</evidence>
<dbReference type="GO" id="GO:0016020">
    <property type="term" value="C:membrane"/>
    <property type="evidence" value="ECO:0007669"/>
    <property type="project" value="UniProtKB-SubCell"/>
</dbReference>
<evidence type="ECO:0000256" key="2">
    <source>
        <dbReference type="ARBA" id="ARBA00022692"/>
    </source>
</evidence>
<proteinExistence type="predicted"/>
<evidence type="ECO:0000256" key="3">
    <source>
        <dbReference type="ARBA" id="ARBA00022989"/>
    </source>
</evidence>
<dbReference type="Proteomes" id="UP000249542">
    <property type="component" value="Unassembled WGS sequence"/>
</dbReference>
<dbReference type="GO" id="GO:0030416">
    <property type="term" value="P:methylamine metabolic process"/>
    <property type="evidence" value="ECO:0007669"/>
    <property type="project" value="InterPro"/>
</dbReference>
<comment type="caution">
    <text evidence="7">The sequence shown here is derived from an EMBL/GenBank/DDBJ whole genome shotgun (WGS) entry which is preliminary data.</text>
</comment>
<dbReference type="AlphaFoldDB" id="A0A2W7I9B7"/>
<comment type="subcellular location">
    <subcellularLocation>
        <location evidence="1">Membrane</location>
        <topology evidence="1">Multi-pass membrane protein</topology>
    </subcellularLocation>
</comment>
<gene>
    <name evidence="7" type="ORF">LX95_01045</name>
</gene>
<evidence type="ECO:0000256" key="5">
    <source>
        <dbReference type="SAM" id="Phobius"/>
    </source>
</evidence>
<dbReference type="Pfam" id="PF07291">
    <property type="entry name" value="MauE"/>
    <property type="match status" value="1"/>
</dbReference>